<dbReference type="RefSeq" id="WP_208173070.1">
    <property type="nucleotide sequence ID" value="NZ_JAGETZ010000001.1"/>
</dbReference>
<accession>A0ABS3Q8J9</accession>
<evidence type="ECO:0000313" key="2">
    <source>
        <dbReference type="Proteomes" id="UP000664369"/>
    </source>
</evidence>
<sequence>MSSKLEKLIAHHEAEHAALIVQIDEYVEEMQYKMAHHLSKGLSLVSQKLHVLQNLKDKFYDDKENIARSISLLEDRITKEDSSWMRGYW</sequence>
<keyword evidence="2" id="KW-1185">Reference proteome</keyword>
<protein>
    <submittedName>
        <fullName evidence="1">Uncharacterized protein</fullName>
    </submittedName>
</protein>
<dbReference type="EMBL" id="JAGETZ010000001">
    <property type="protein sequence ID" value="MBO2007532.1"/>
    <property type="molecule type" value="Genomic_DNA"/>
</dbReference>
<gene>
    <name evidence="1" type="ORF">J4E00_00615</name>
</gene>
<comment type="caution">
    <text evidence="1">The sequence shown here is derived from an EMBL/GenBank/DDBJ whole genome shotgun (WGS) entry which is preliminary data.</text>
</comment>
<proteinExistence type="predicted"/>
<name>A0ABS3Q8J9_9BACT</name>
<organism evidence="1 2">
    <name type="scientific">Hymenobacter negativus</name>
    <dbReference type="NCBI Taxonomy" id="2795026"/>
    <lineage>
        <taxon>Bacteria</taxon>
        <taxon>Pseudomonadati</taxon>
        <taxon>Bacteroidota</taxon>
        <taxon>Cytophagia</taxon>
        <taxon>Cytophagales</taxon>
        <taxon>Hymenobacteraceae</taxon>
        <taxon>Hymenobacter</taxon>
    </lineage>
</organism>
<reference evidence="1 2" key="1">
    <citation type="submission" date="2021-03" db="EMBL/GenBank/DDBJ databases">
        <authorList>
            <person name="Kim M.K."/>
        </authorList>
    </citation>
    <scope>NUCLEOTIDE SEQUENCE [LARGE SCALE GENOMIC DNA]</scope>
    <source>
        <strain evidence="1 2">BT442</strain>
    </source>
</reference>
<evidence type="ECO:0000313" key="1">
    <source>
        <dbReference type="EMBL" id="MBO2007532.1"/>
    </source>
</evidence>
<dbReference type="Proteomes" id="UP000664369">
    <property type="component" value="Unassembled WGS sequence"/>
</dbReference>